<dbReference type="EMBL" id="LT934123">
    <property type="protein sequence ID" value="VAI80311.1"/>
    <property type="molecule type" value="Genomic_DNA"/>
</dbReference>
<keyword evidence="2" id="KW-1185">Reference proteome</keyword>
<name>A0A9R0ZM64_TRITD</name>
<protein>
    <submittedName>
        <fullName evidence="1">Uncharacterized protein</fullName>
    </submittedName>
</protein>
<evidence type="ECO:0000313" key="2">
    <source>
        <dbReference type="Proteomes" id="UP000324705"/>
    </source>
</evidence>
<evidence type="ECO:0000313" key="1">
    <source>
        <dbReference type="EMBL" id="VAI80311.1"/>
    </source>
</evidence>
<gene>
    <name evidence="1" type="ORF">TRITD_7Av1G252930</name>
</gene>
<proteinExistence type="predicted"/>
<sequence>MEKLLPEISLSKHYVRYFADKKKVGDASYEFIRVLTNIDIDIIQKRAAKANEKAQASMHVSHHMYAAMYAKQGWPQTGATTWGVFGSLVKESKGKRQGCAATPRSLSARSAMLSNDRLEMKWLHAK</sequence>
<dbReference type="AlphaFoldDB" id="A0A9R0ZM64"/>
<organism evidence="1 2">
    <name type="scientific">Triticum turgidum subsp. durum</name>
    <name type="common">Durum wheat</name>
    <name type="synonym">Triticum durum</name>
    <dbReference type="NCBI Taxonomy" id="4567"/>
    <lineage>
        <taxon>Eukaryota</taxon>
        <taxon>Viridiplantae</taxon>
        <taxon>Streptophyta</taxon>
        <taxon>Embryophyta</taxon>
        <taxon>Tracheophyta</taxon>
        <taxon>Spermatophyta</taxon>
        <taxon>Magnoliopsida</taxon>
        <taxon>Liliopsida</taxon>
        <taxon>Poales</taxon>
        <taxon>Poaceae</taxon>
        <taxon>BOP clade</taxon>
        <taxon>Pooideae</taxon>
        <taxon>Triticodae</taxon>
        <taxon>Triticeae</taxon>
        <taxon>Triticinae</taxon>
        <taxon>Triticum</taxon>
    </lineage>
</organism>
<dbReference type="Gramene" id="TRITD7Av1G252930.1">
    <property type="protein sequence ID" value="TRITD7Av1G252930.1"/>
    <property type="gene ID" value="TRITD7Av1G252930"/>
</dbReference>
<reference evidence="1 2" key="1">
    <citation type="submission" date="2017-09" db="EMBL/GenBank/DDBJ databases">
        <authorList>
            <consortium name="International Durum Wheat Genome Sequencing Consortium (IDWGSC)"/>
            <person name="Milanesi L."/>
        </authorList>
    </citation>
    <scope>NUCLEOTIDE SEQUENCE [LARGE SCALE GENOMIC DNA]</scope>
    <source>
        <strain evidence="2">cv. Svevo</strain>
    </source>
</reference>
<accession>A0A9R0ZM64</accession>
<dbReference type="Proteomes" id="UP000324705">
    <property type="component" value="Chromosome 7A"/>
</dbReference>
<dbReference type="OMA" id="SKHYVRY"/>